<dbReference type="AlphaFoldDB" id="A0A151S6M8"/>
<feature type="compositionally biased region" description="Gly residues" evidence="5">
    <location>
        <begin position="149"/>
        <end position="161"/>
    </location>
</feature>
<dbReference type="InterPro" id="IPR013103">
    <property type="entry name" value="RVT_2"/>
</dbReference>
<dbReference type="Gramene" id="C.cajan_26276.t">
    <property type="protein sequence ID" value="C.cajan_26276.t"/>
    <property type="gene ID" value="C.cajan_26276"/>
</dbReference>
<dbReference type="InterPro" id="IPR057670">
    <property type="entry name" value="SH3_retrovirus"/>
</dbReference>
<dbReference type="Pfam" id="PF25597">
    <property type="entry name" value="SH3_retrovirus"/>
    <property type="match status" value="1"/>
</dbReference>
<dbReference type="PROSITE" id="PS50994">
    <property type="entry name" value="INTEGRASE"/>
    <property type="match status" value="1"/>
</dbReference>
<accession>A0A151S6M8</accession>
<dbReference type="InterPro" id="IPR039537">
    <property type="entry name" value="Retrotran_Ty1/copia-like"/>
</dbReference>
<evidence type="ECO:0000259" key="6">
    <source>
        <dbReference type="PROSITE" id="PS50994"/>
    </source>
</evidence>
<dbReference type="GO" id="GO:0004190">
    <property type="term" value="F:aspartic-type endopeptidase activity"/>
    <property type="evidence" value="ECO:0007669"/>
    <property type="project" value="UniProtKB-KW"/>
</dbReference>
<keyword evidence="1" id="KW-0645">Protease</keyword>
<feature type="region of interest" description="Disordered" evidence="5">
    <location>
        <begin position="687"/>
        <end position="707"/>
    </location>
</feature>
<dbReference type="Pfam" id="PF13976">
    <property type="entry name" value="gag_pre-integrs"/>
    <property type="match status" value="1"/>
</dbReference>
<organism evidence="7 8">
    <name type="scientific">Cajanus cajan</name>
    <name type="common">Pigeon pea</name>
    <name type="synonym">Cajanus indicus</name>
    <dbReference type="NCBI Taxonomy" id="3821"/>
    <lineage>
        <taxon>Eukaryota</taxon>
        <taxon>Viridiplantae</taxon>
        <taxon>Streptophyta</taxon>
        <taxon>Embryophyta</taxon>
        <taxon>Tracheophyta</taxon>
        <taxon>Spermatophyta</taxon>
        <taxon>Magnoliopsida</taxon>
        <taxon>eudicotyledons</taxon>
        <taxon>Gunneridae</taxon>
        <taxon>Pentapetalae</taxon>
        <taxon>rosids</taxon>
        <taxon>fabids</taxon>
        <taxon>Fabales</taxon>
        <taxon>Fabaceae</taxon>
        <taxon>Papilionoideae</taxon>
        <taxon>50 kb inversion clade</taxon>
        <taxon>NPAAA clade</taxon>
        <taxon>indigoferoid/millettioid clade</taxon>
        <taxon>Phaseoleae</taxon>
        <taxon>Cajanus</taxon>
    </lineage>
</organism>
<gene>
    <name evidence="7" type="ORF">KK1_027809</name>
</gene>
<feature type="domain" description="Integrase catalytic" evidence="6">
    <location>
        <begin position="418"/>
        <end position="582"/>
    </location>
</feature>
<dbReference type="SUPFAM" id="SSF53098">
    <property type="entry name" value="Ribonuclease H-like"/>
    <property type="match status" value="1"/>
</dbReference>
<evidence type="ECO:0000313" key="8">
    <source>
        <dbReference type="Proteomes" id="UP000075243"/>
    </source>
</evidence>
<dbReference type="Gene3D" id="3.30.420.10">
    <property type="entry name" value="Ribonuclease H-like superfamily/Ribonuclease H"/>
    <property type="match status" value="1"/>
</dbReference>
<protein>
    <submittedName>
        <fullName evidence="7">Retrovirus-related Pol polyprotein from transposon TNT 1-94</fullName>
    </submittedName>
</protein>
<feature type="region of interest" description="Disordered" evidence="5">
    <location>
        <begin position="146"/>
        <end position="168"/>
    </location>
</feature>
<dbReference type="InterPro" id="IPR001584">
    <property type="entry name" value="Integrase_cat-core"/>
</dbReference>
<evidence type="ECO:0000256" key="3">
    <source>
        <dbReference type="ARBA" id="ARBA00022750"/>
    </source>
</evidence>
<dbReference type="Pfam" id="PF00665">
    <property type="entry name" value="rve"/>
    <property type="match status" value="1"/>
</dbReference>
<evidence type="ECO:0000256" key="4">
    <source>
        <dbReference type="ARBA" id="ARBA00022801"/>
    </source>
</evidence>
<dbReference type="GO" id="GO:0015074">
    <property type="term" value="P:DNA integration"/>
    <property type="evidence" value="ECO:0007669"/>
    <property type="project" value="InterPro"/>
</dbReference>
<dbReference type="SUPFAM" id="SSF56672">
    <property type="entry name" value="DNA/RNA polymerases"/>
    <property type="match status" value="1"/>
</dbReference>
<dbReference type="Pfam" id="PF14223">
    <property type="entry name" value="Retrotran_gag_2"/>
    <property type="match status" value="1"/>
</dbReference>
<name>A0A151S6M8_CAJCA</name>
<evidence type="ECO:0000313" key="7">
    <source>
        <dbReference type="EMBL" id="KYP50444.1"/>
    </source>
</evidence>
<sequence length="1165" mass="132644">MTQEVATQLLHCETSQQIWEDAQSLAGAHTRSRITFLKTEFHRTRKGGLKMEEYLTKMKEIADDLALAGSSVSTMDLVTQTLAGLDNEYNPIVVQLSDKEHLTWVEMQAQLLTYENRLEQINNQSNLTLNPSSNISTILYNRRGKSNAFGGGRGGQINRGARGGRGRGRATKDRIVCQVCCKPGHAASHCYHRFNKNYIGQNSDEQKSEKDKEQNYNFNAYVASPSTVEDLDWYFDSGASNHVTYDQNKVQEVNENDGKSFLTVGNGANLKIIACGDSSLDTQQKSLNLKDILYVPKITKNLLSISKLTFDNDIYVEFHDVACFVKDKLTGRILLEGKIKDGLYQLPGGSTSTNKRPHVFFSIKETWHRKLGHPNSKVLNEVMKLCNIEASPCENFEFCEACQFGKAHNLPFQNSVSCAKEPLDLVHSDVWGPAPISSVSGFKYYVLFLDDWSRFTWIYPLKQKSDVFQAFIQFRNLVENQFNKRIKTLQCDGGGEFKSLSKVLIKTGIQLRESCPYTSAQNGRAERKHRHVVESGLTLLAQAKMPLHYWWEAFSTAVFLINRLPTQVIKNKSPYQQLFDKNPDYTAMKTFGCACYPCLKPYNQHKLQFHTTKCVFLGYSGSHKGYKCLNSTGRIFISRHVVFNEHHFPFHDGFLNTRKPAEIITDPTSLLFPISPTGSNVANEEQRLHTNNNSSSNTKSKHQVEQAENQNTIDATISQNTFANSRIENNIESINQHQMTTRSKMGIIKPKKPYVGAVEKTLEEQEPETTYEALENPEWKKAMIAEFKALMMNKTWTLVPYQGQKNIIDCKWVFKTKYKADGTIERRKARLVAKGFQQTLGLDYDETFSPVIKAITVRIILSIAVHFNWEIRQMDINNAFLNGELKETVFMRQPEGFLDKSRPQHICKLTKAIYGLKQAPRSWYDRLRNALLKWGFKNTRSDSSLFVLMSKAHITFLLIYVDDIIITGSSSSFLSSFIKQLNIMFALKDLGSLHYFLGVEACRDASGLYLKQTKYVLDLLKKFNLEHVSSCPTPMVTGRSLSEEAELMKNPTLYRRAIGVLQYLTNTRPDIAYSVNRLSQYMQAPTTIHWQSVKRVFRYLKGTMNHCLHIKPSVDLDITGFSDADWATNIEDRKSVAGYCVFLGESLITWSSKKQRVVSRSSTES</sequence>
<dbReference type="GO" id="GO:0003676">
    <property type="term" value="F:nucleic acid binding"/>
    <property type="evidence" value="ECO:0007669"/>
    <property type="project" value="InterPro"/>
</dbReference>
<evidence type="ECO:0000256" key="1">
    <source>
        <dbReference type="ARBA" id="ARBA00022670"/>
    </source>
</evidence>
<dbReference type="EMBL" id="KQ483455">
    <property type="protein sequence ID" value="KYP50444.1"/>
    <property type="molecule type" value="Genomic_DNA"/>
</dbReference>
<reference evidence="7" key="1">
    <citation type="journal article" date="2012" name="Nat. Biotechnol.">
        <title>Draft genome sequence of pigeonpea (Cajanus cajan), an orphan legume crop of resource-poor farmers.</title>
        <authorList>
            <person name="Varshney R.K."/>
            <person name="Chen W."/>
            <person name="Li Y."/>
            <person name="Bharti A.K."/>
            <person name="Saxena R.K."/>
            <person name="Schlueter J.A."/>
            <person name="Donoghue M.T."/>
            <person name="Azam S."/>
            <person name="Fan G."/>
            <person name="Whaley A.M."/>
            <person name="Farmer A.D."/>
            <person name="Sheridan J."/>
            <person name="Iwata A."/>
            <person name="Tuteja R."/>
            <person name="Penmetsa R.V."/>
            <person name="Wu W."/>
            <person name="Upadhyaya H.D."/>
            <person name="Yang S.P."/>
            <person name="Shah T."/>
            <person name="Saxena K.B."/>
            <person name="Michael T."/>
            <person name="McCombie W.R."/>
            <person name="Yang B."/>
            <person name="Zhang G."/>
            <person name="Yang H."/>
            <person name="Wang J."/>
            <person name="Spillane C."/>
            <person name="Cook D.R."/>
            <person name="May G.D."/>
            <person name="Xu X."/>
            <person name="Jackson S.A."/>
        </authorList>
    </citation>
    <scope>NUCLEOTIDE SEQUENCE [LARGE SCALE GENOMIC DNA]</scope>
</reference>
<dbReference type="Pfam" id="PF07727">
    <property type="entry name" value="RVT_2"/>
    <property type="match status" value="1"/>
</dbReference>
<proteinExistence type="predicted"/>
<dbReference type="InterPro" id="IPR012337">
    <property type="entry name" value="RNaseH-like_sf"/>
</dbReference>
<dbReference type="GO" id="GO:0006508">
    <property type="term" value="P:proteolysis"/>
    <property type="evidence" value="ECO:0007669"/>
    <property type="project" value="UniProtKB-KW"/>
</dbReference>
<dbReference type="InterPro" id="IPR036397">
    <property type="entry name" value="RNaseH_sf"/>
</dbReference>
<dbReference type="PANTHER" id="PTHR42648">
    <property type="entry name" value="TRANSPOSASE, PUTATIVE-RELATED"/>
    <property type="match status" value="1"/>
</dbReference>
<dbReference type="InterPro" id="IPR043502">
    <property type="entry name" value="DNA/RNA_pol_sf"/>
</dbReference>
<keyword evidence="8" id="KW-1185">Reference proteome</keyword>
<dbReference type="CDD" id="cd09272">
    <property type="entry name" value="RNase_HI_RT_Ty1"/>
    <property type="match status" value="1"/>
</dbReference>
<keyword evidence="3" id="KW-0064">Aspartyl protease</keyword>
<evidence type="ECO:0000256" key="2">
    <source>
        <dbReference type="ARBA" id="ARBA00022723"/>
    </source>
</evidence>
<dbReference type="InterPro" id="IPR054722">
    <property type="entry name" value="PolX-like_BBD"/>
</dbReference>
<evidence type="ECO:0000256" key="5">
    <source>
        <dbReference type="SAM" id="MobiDB-lite"/>
    </source>
</evidence>
<keyword evidence="4" id="KW-0378">Hydrolase</keyword>
<dbReference type="Pfam" id="PF22936">
    <property type="entry name" value="Pol_BBD"/>
    <property type="match status" value="1"/>
</dbReference>
<dbReference type="GO" id="GO:0046872">
    <property type="term" value="F:metal ion binding"/>
    <property type="evidence" value="ECO:0007669"/>
    <property type="project" value="UniProtKB-KW"/>
</dbReference>
<dbReference type="Proteomes" id="UP000075243">
    <property type="component" value="Unassembled WGS sequence"/>
</dbReference>
<keyword evidence="2" id="KW-0479">Metal-binding</keyword>
<dbReference type="OMA" id="RAISEMF"/>
<dbReference type="PANTHER" id="PTHR42648:SF26">
    <property type="entry name" value="INTEGRASE CATALYTIC DOMAIN-CONTAINING PROTEIN"/>
    <property type="match status" value="1"/>
</dbReference>
<dbReference type="InterPro" id="IPR025724">
    <property type="entry name" value="GAG-pre-integrase_dom"/>
</dbReference>